<accession>A0A1V9ZSI8</accession>
<feature type="region of interest" description="Disordered" evidence="5">
    <location>
        <begin position="374"/>
        <end position="399"/>
    </location>
</feature>
<dbReference type="PANTHER" id="PTHR43102:SF2">
    <property type="entry name" value="GAF DOMAIN-CONTAINING PROTEIN"/>
    <property type="match status" value="1"/>
</dbReference>
<dbReference type="Gene3D" id="3.30.450.40">
    <property type="match status" value="1"/>
</dbReference>
<dbReference type="Gene3D" id="3.30.40.10">
    <property type="entry name" value="Zinc/RING finger domain, C3HC4 (zinc finger)"/>
    <property type="match status" value="1"/>
</dbReference>
<keyword evidence="3" id="KW-0862">Zinc</keyword>
<dbReference type="InterPro" id="IPR029016">
    <property type="entry name" value="GAF-like_dom_sf"/>
</dbReference>
<evidence type="ECO:0000256" key="1">
    <source>
        <dbReference type="ARBA" id="ARBA00022723"/>
    </source>
</evidence>
<dbReference type="PROSITE" id="PS50178">
    <property type="entry name" value="ZF_FYVE"/>
    <property type="match status" value="1"/>
</dbReference>
<keyword evidence="8" id="KW-1185">Reference proteome</keyword>
<sequence length="610" mass="68700">MSSRGVAFVSSFDLSREEEAELHEHARSKLPELISMALDDGKLDWKKTKYGANVVEACSATQLYVRSSVVVHASAATLMGLLDSSVVHSYRNTLRTIYQQSFVDTLVLYHNQMNRMESIAVQWMAYRCGNPLLMDVDVCLAEYMQQSGDTAMPLDNQEQENQAFAQQHCVGYKLFESIQTKHCPSLLDSHRLERIVFPLGGFLLFPTNYMDRTRVVFTMSVFQPPTSLRRNANRRLLLLLAAALPRLQHAVNAHRLSCALARPVPWVPDTFQPTCYVCARSFTQLRRKHHCRACGNVICKQCSVFQDMNLPTAGLTNIRVCTKCMATPTPEAKPGVTTRETLPTKLHIDFDFRAPSSPKVNQVADRHYFASKHNFRLQSPTNNSPTTRKPPSPPQSPITFLQPEAKSVSKGNKPQEVDTMQTLHALCDLASNTLQCKFAGIALRQGAVMHHYLKVNQKGKLLTVPPQMGICSPIFTLQTPVIVLNTMTESTSKVDWPRLPIVMGPQHARFYAGAPLHGPNGDNIGAICVFDTEPRENVPPNQLRVMQNLAELTIASLDPSKRWKMEMDERDESELSLEAQLWQMLMKAHNTQRQVEQQLNDHQQQSLINV</sequence>
<dbReference type="SMART" id="SM00064">
    <property type="entry name" value="FYVE"/>
    <property type="match status" value="1"/>
</dbReference>
<dbReference type="EMBL" id="JNBS01001681">
    <property type="protein sequence ID" value="OQS00939.1"/>
    <property type="molecule type" value="Genomic_DNA"/>
</dbReference>
<keyword evidence="2 4" id="KW-0863">Zinc-finger</keyword>
<dbReference type="SUPFAM" id="SSF55781">
    <property type="entry name" value="GAF domain-like"/>
    <property type="match status" value="1"/>
</dbReference>
<gene>
    <name evidence="7" type="ORF">THRCLA_05823</name>
</gene>
<evidence type="ECO:0000256" key="2">
    <source>
        <dbReference type="ARBA" id="ARBA00022771"/>
    </source>
</evidence>
<dbReference type="GO" id="GO:0008270">
    <property type="term" value="F:zinc ion binding"/>
    <property type="evidence" value="ECO:0007669"/>
    <property type="project" value="UniProtKB-KW"/>
</dbReference>
<evidence type="ECO:0000256" key="3">
    <source>
        <dbReference type="ARBA" id="ARBA00022833"/>
    </source>
</evidence>
<evidence type="ECO:0000313" key="7">
    <source>
        <dbReference type="EMBL" id="OQS00939.1"/>
    </source>
</evidence>
<dbReference type="PANTHER" id="PTHR43102">
    <property type="entry name" value="SLR1143 PROTEIN"/>
    <property type="match status" value="1"/>
</dbReference>
<evidence type="ECO:0000313" key="8">
    <source>
        <dbReference type="Proteomes" id="UP000243217"/>
    </source>
</evidence>
<evidence type="ECO:0000259" key="6">
    <source>
        <dbReference type="PROSITE" id="PS50178"/>
    </source>
</evidence>
<dbReference type="InterPro" id="IPR011011">
    <property type="entry name" value="Znf_FYVE_PHD"/>
</dbReference>
<dbReference type="InterPro" id="IPR000306">
    <property type="entry name" value="Znf_FYVE"/>
</dbReference>
<comment type="caution">
    <text evidence="7">The sequence shown here is derived from an EMBL/GenBank/DDBJ whole genome shotgun (WGS) entry which is preliminary data.</text>
</comment>
<dbReference type="InterPro" id="IPR017455">
    <property type="entry name" value="Znf_FYVE-rel"/>
</dbReference>
<dbReference type="Proteomes" id="UP000243217">
    <property type="component" value="Unassembled WGS sequence"/>
</dbReference>
<dbReference type="InterPro" id="IPR013083">
    <property type="entry name" value="Znf_RING/FYVE/PHD"/>
</dbReference>
<keyword evidence="1" id="KW-0479">Metal-binding</keyword>
<dbReference type="SUPFAM" id="SSF57903">
    <property type="entry name" value="FYVE/PHD zinc finger"/>
    <property type="match status" value="1"/>
</dbReference>
<organism evidence="7 8">
    <name type="scientific">Thraustotheca clavata</name>
    <dbReference type="NCBI Taxonomy" id="74557"/>
    <lineage>
        <taxon>Eukaryota</taxon>
        <taxon>Sar</taxon>
        <taxon>Stramenopiles</taxon>
        <taxon>Oomycota</taxon>
        <taxon>Saprolegniomycetes</taxon>
        <taxon>Saprolegniales</taxon>
        <taxon>Achlyaceae</taxon>
        <taxon>Thraustotheca</taxon>
    </lineage>
</organism>
<proteinExistence type="predicted"/>
<evidence type="ECO:0000256" key="5">
    <source>
        <dbReference type="SAM" id="MobiDB-lite"/>
    </source>
</evidence>
<feature type="compositionally biased region" description="Polar residues" evidence="5">
    <location>
        <begin position="376"/>
        <end position="387"/>
    </location>
</feature>
<name>A0A1V9ZSI8_9STRA</name>
<dbReference type="Pfam" id="PF01363">
    <property type="entry name" value="FYVE"/>
    <property type="match status" value="1"/>
</dbReference>
<dbReference type="AlphaFoldDB" id="A0A1V9ZSI8"/>
<evidence type="ECO:0000256" key="4">
    <source>
        <dbReference type="PROSITE-ProRule" id="PRU00091"/>
    </source>
</evidence>
<reference evidence="7 8" key="1">
    <citation type="journal article" date="2014" name="Genome Biol. Evol.">
        <title>The secreted proteins of Achlya hypogyna and Thraustotheca clavata identify the ancestral oomycete secretome and reveal gene acquisitions by horizontal gene transfer.</title>
        <authorList>
            <person name="Misner I."/>
            <person name="Blouin N."/>
            <person name="Leonard G."/>
            <person name="Richards T.A."/>
            <person name="Lane C.E."/>
        </authorList>
    </citation>
    <scope>NUCLEOTIDE SEQUENCE [LARGE SCALE GENOMIC DNA]</scope>
    <source>
        <strain evidence="7 8">ATCC 34112</strain>
    </source>
</reference>
<protein>
    <recommendedName>
        <fullName evidence="6">FYVE-type domain-containing protein</fullName>
    </recommendedName>
</protein>
<feature type="domain" description="FYVE-type" evidence="6">
    <location>
        <begin position="269"/>
        <end position="329"/>
    </location>
</feature>
<dbReference type="OrthoDB" id="166134at2759"/>